<dbReference type="RefSeq" id="WP_382413863.1">
    <property type="nucleotide sequence ID" value="NZ_AP031500.1"/>
</dbReference>
<evidence type="ECO:0000313" key="2">
    <source>
        <dbReference type="Proteomes" id="UP001595548"/>
    </source>
</evidence>
<dbReference type="Pfam" id="PF05936">
    <property type="entry name" value="T6SS_VasE"/>
    <property type="match status" value="1"/>
</dbReference>
<dbReference type="PANTHER" id="PTHR35566">
    <property type="entry name" value="BLR3599 PROTEIN"/>
    <property type="match status" value="1"/>
</dbReference>
<keyword evidence="2" id="KW-1185">Reference proteome</keyword>
<dbReference type="InterPro" id="IPR010263">
    <property type="entry name" value="T6SS_TssK"/>
</dbReference>
<sequence length="444" mass="48996">MDSYKKIVWTEGMFLRPQHFQQQDRYVEFLVHQRSLAPAYYFWGFRRLNIDSSALALGVVSLLEAEGVFSDGTAFNFPVQSAPPAPLTLPEGAVDQVVHLAIPVKRVHANEVEFEVDNSSLARFGVIDTLVEDVNSVKGEAAELQAATPRLTLLLEKDLTDAWVSLGVLKVIERKSDRQVVLDEHFIPPVVACGAAKQLTSYLNELLGLVEQRADALSDRVGQMGRGGISEVGDFLMLQYLNGLQPQLTHLLASHGAQPEAMYGVFSTMCGELSTFVENSKRCPDLPAYQHDCLSKSFQPLVKTLRGYLSTVLERNAIEIELAEKAYGVKVGRVSDKELITKGRFILAVSADVASEVVKSNFPKQVKIGSVEKIRDLVNLQLPGIQIAQMPIAPRQIPYHTGTHYFEMDPSSSMWKAFEASGTIALHVAGDFPGLEVQCWIVLA</sequence>
<name>A0ABV7HLX7_9GAMM</name>
<proteinExistence type="predicted"/>
<dbReference type="EMBL" id="JBHRTL010000001">
    <property type="protein sequence ID" value="MFC3153856.1"/>
    <property type="molecule type" value="Genomic_DNA"/>
</dbReference>
<organism evidence="1 2">
    <name type="scientific">Gilvimarinus japonicus</name>
    <dbReference type="NCBI Taxonomy" id="1796469"/>
    <lineage>
        <taxon>Bacteria</taxon>
        <taxon>Pseudomonadati</taxon>
        <taxon>Pseudomonadota</taxon>
        <taxon>Gammaproteobacteria</taxon>
        <taxon>Cellvibrionales</taxon>
        <taxon>Cellvibrionaceae</taxon>
        <taxon>Gilvimarinus</taxon>
    </lineage>
</organism>
<reference evidence="2" key="1">
    <citation type="journal article" date="2019" name="Int. J. Syst. Evol. Microbiol.">
        <title>The Global Catalogue of Microorganisms (GCM) 10K type strain sequencing project: providing services to taxonomists for standard genome sequencing and annotation.</title>
        <authorList>
            <consortium name="The Broad Institute Genomics Platform"/>
            <consortium name="The Broad Institute Genome Sequencing Center for Infectious Disease"/>
            <person name="Wu L."/>
            <person name="Ma J."/>
        </authorList>
    </citation>
    <scope>NUCLEOTIDE SEQUENCE [LARGE SCALE GENOMIC DNA]</scope>
    <source>
        <strain evidence="2">KCTC 52141</strain>
    </source>
</reference>
<comment type="caution">
    <text evidence="1">The sequence shown here is derived from an EMBL/GenBank/DDBJ whole genome shotgun (WGS) entry which is preliminary data.</text>
</comment>
<accession>A0ABV7HLX7</accession>
<dbReference type="NCBIfam" id="TIGR03353">
    <property type="entry name" value="VI_chp_4"/>
    <property type="match status" value="1"/>
</dbReference>
<dbReference type="PANTHER" id="PTHR35566:SF1">
    <property type="entry name" value="TYPE VI SECRETION SYSTEM BASEPLATE COMPONENT TSSK1"/>
    <property type="match status" value="1"/>
</dbReference>
<dbReference type="Proteomes" id="UP001595548">
    <property type="component" value="Unassembled WGS sequence"/>
</dbReference>
<protein>
    <submittedName>
        <fullName evidence="1">Type VI secretion system baseplate subunit TssK</fullName>
    </submittedName>
</protein>
<evidence type="ECO:0000313" key="1">
    <source>
        <dbReference type="EMBL" id="MFC3153856.1"/>
    </source>
</evidence>
<gene>
    <name evidence="1" type="primary">tssK</name>
    <name evidence="1" type="ORF">ACFOEB_01450</name>
</gene>